<dbReference type="EMBL" id="LCFD01000006">
    <property type="protein sequence ID" value="KKS86937.1"/>
    <property type="molecule type" value="Genomic_DNA"/>
</dbReference>
<name>A0A0G1CN69_9BACT</name>
<dbReference type="PANTHER" id="PTHR12631">
    <property type="entry name" value="ALPHA-L-IDURONIDASE"/>
    <property type="match status" value="1"/>
</dbReference>
<keyword evidence="3" id="KW-0326">Glycosidase</keyword>
<dbReference type="Pfam" id="PF01229">
    <property type="entry name" value="Glyco_hydro_39"/>
    <property type="match status" value="1"/>
</dbReference>
<feature type="domain" description="Glycosyl hydrolases family 39 N-terminal catalytic" evidence="4">
    <location>
        <begin position="45"/>
        <end position="261"/>
    </location>
</feature>
<dbReference type="PANTHER" id="PTHR12631:SF10">
    <property type="entry name" value="BETA-XYLOSIDASE-LIKE PROTEIN-RELATED"/>
    <property type="match status" value="1"/>
</dbReference>
<evidence type="ECO:0000259" key="4">
    <source>
        <dbReference type="Pfam" id="PF01229"/>
    </source>
</evidence>
<dbReference type="Gene3D" id="3.20.20.80">
    <property type="entry name" value="Glycosidases"/>
    <property type="match status" value="1"/>
</dbReference>
<evidence type="ECO:0000256" key="3">
    <source>
        <dbReference type="ARBA" id="ARBA00023295"/>
    </source>
</evidence>
<accession>A0A0G1CN69</accession>
<keyword evidence="2" id="KW-0378">Hydrolase</keyword>
<sequence>MRKRQKLWPIAIKVLLLFLLLPLLLIASQNVARFLIRAGGIKANIVVNFNLTLEPIKPVWNSFSQGGESEQNMLAPVANQIKALSPNYIRIDHIFDHYQLVSRTAQGQLVFDFSQLDATVNSILQSGALPFFSLSYMPQVIAENGDVTGKPQDWNEWALVVQKTIEHYSGKAHFNLTNIYYEVWNEPDFFGGWELSGPKNYTTLYAYAVSGANSAQNVNSFKIGGPATTNLYKKWITSLADFVITNHLRLDFWSWHRYTTDPTQYAKDPERITDWLLPYPDLIIQPRLITEWGFDSEINPGYDGDLAAAHAVASVRQALYGYEGLFAFELVDGLDPQGQTFWGRWGLLTHPSTGNQAKPRYAAFKLLNQIDGTRLVTTGEGTWVTGFATSNDATIQLILVNYDKFAQHSEQVPVQFINLANGDYLYQLVRLGQGGNPTKKISVTQNSFATEVIMPQNSVVLLELTPTASASATPSAT</sequence>
<reference evidence="5 6" key="1">
    <citation type="journal article" date="2015" name="Nature">
        <title>rRNA introns, odd ribosomes, and small enigmatic genomes across a large radiation of phyla.</title>
        <authorList>
            <person name="Brown C.T."/>
            <person name="Hug L.A."/>
            <person name="Thomas B.C."/>
            <person name="Sharon I."/>
            <person name="Castelle C.J."/>
            <person name="Singh A."/>
            <person name="Wilkins M.J."/>
            <person name="Williams K.H."/>
            <person name="Banfield J.F."/>
        </authorList>
    </citation>
    <scope>NUCLEOTIDE SEQUENCE [LARGE SCALE GENOMIC DNA]</scope>
</reference>
<organism evidence="5 6">
    <name type="scientific">Candidatus Gottesmanbacteria bacterium GW2011_GWB1_43_11</name>
    <dbReference type="NCBI Taxonomy" id="1618446"/>
    <lineage>
        <taxon>Bacteria</taxon>
        <taxon>Candidatus Gottesmaniibacteriota</taxon>
    </lineage>
</organism>
<evidence type="ECO:0000256" key="1">
    <source>
        <dbReference type="ARBA" id="ARBA00008875"/>
    </source>
</evidence>
<dbReference type="STRING" id="1618446.UV61_C0006G0138"/>
<dbReference type="InterPro" id="IPR051923">
    <property type="entry name" value="Glycosyl_Hydrolase_39"/>
</dbReference>
<evidence type="ECO:0000313" key="5">
    <source>
        <dbReference type="EMBL" id="KKS86937.1"/>
    </source>
</evidence>
<gene>
    <name evidence="5" type="ORF">UV61_C0006G0138</name>
</gene>
<protein>
    <recommendedName>
        <fullName evidence="4">Glycosyl hydrolases family 39 N-terminal catalytic domain-containing protein</fullName>
    </recommendedName>
</protein>
<dbReference type="SUPFAM" id="SSF51445">
    <property type="entry name" value="(Trans)glycosidases"/>
    <property type="match status" value="1"/>
</dbReference>
<comment type="similarity">
    <text evidence="1">Belongs to the glycosyl hydrolase 39 family.</text>
</comment>
<dbReference type="InterPro" id="IPR049166">
    <property type="entry name" value="GH39_cat"/>
</dbReference>
<dbReference type="AlphaFoldDB" id="A0A0G1CN69"/>
<evidence type="ECO:0000256" key="2">
    <source>
        <dbReference type="ARBA" id="ARBA00022801"/>
    </source>
</evidence>
<comment type="caution">
    <text evidence="5">The sequence shown here is derived from an EMBL/GenBank/DDBJ whole genome shotgun (WGS) entry which is preliminary data.</text>
</comment>
<evidence type="ECO:0000313" key="6">
    <source>
        <dbReference type="Proteomes" id="UP000034050"/>
    </source>
</evidence>
<proteinExistence type="inferred from homology"/>
<dbReference type="GO" id="GO:0004553">
    <property type="term" value="F:hydrolase activity, hydrolyzing O-glycosyl compounds"/>
    <property type="evidence" value="ECO:0007669"/>
    <property type="project" value="TreeGrafter"/>
</dbReference>
<dbReference type="Proteomes" id="UP000034050">
    <property type="component" value="Unassembled WGS sequence"/>
</dbReference>
<dbReference type="InterPro" id="IPR017853">
    <property type="entry name" value="GH"/>
</dbReference>